<sequence length="392" mass="42655">MNALTAHTAALAAYPIFGGTQPHYGINVHGDVLVNRLNDGTDLNDMWDEWRELLNIWNSEKTKLTDLLIFRTTVSGEAVPQDMTIGSFEEATDLGVPKSIGSPNALPLGYKFGDFDLASRFSWRFLRDADIRQVEAVMNGILAADNQLVTGTILRRLFDPAEKRNEHQMRVFGLWNGTDGLTPPSYMGRTFSQNTTHYIPSQASQIDAADIEDAIRLIVRKGYGTSTNSKLLILANSDESELIQAWRAGEPSRPSGPDASYDFIPANDAPPWITQTGELVGQPVPGEIWGLKVEGSYGPALLIQSDFIPSGYVAVVASSGPNSVNNVMGFRQHPNTAYQGLRHIPGEGQYPIVGSYSQRSFGVGVRQRGAAAVIQVTNSSSYTAPTATQIPV</sequence>
<name>A0A1W9ZSK6_MYCAN</name>
<keyword evidence="2" id="KW-1185">Reference proteome</keyword>
<gene>
    <name evidence="1" type="ORF">BST12_14285</name>
</gene>
<accession>A0A1W9ZSK6</accession>
<dbReference type="OrthoDB" id="4378081at2"/>
<dbReference type="EMBL" id="MVHE01000020">
    <property type="protein sequence ID" value="ORA20771.1"/>
    <property type="molecule type" value="Genomic_DNA"/>
</dbReference>
<protein>
    <submittedName>
        <fullName evidence="1">Uncharacterized protein</fullName>
    </submittedName>
</protein>
<dbReference type="Proteomes" id="UP000192284">
    <property type="component" value="Unassembled WGS sequence"/>
</dbReference>
<proteinExistence type="predicted"/>
<evidence type="ECO:0000313" key="2">
    <source>
        <dbReference type="Proteomes" id="UP000192284"/>
    </source>
</evidence>
<comment type="caution">
    <text evidence="1">The sequence shown here is derived from an EMBL/GenBank/DDBJ whole genome shotgun (WGS) entry which is preliminary data.</text>
</comment>
<organism evidence="1 2">
    <name type="scientific">Mycobacterium angelicum</name>
    <dbReference type="NCBI Taxonomy" id="470074"/>
    <lineage>
        <taxon>Bacteria</taxon>
        <taxon>Bacillati</taxon>
        <taxon>Actinomycetota</taxon>
        <taxon>Actinomycetes</taxon>
        <taxon>Mycobacteriales</taxon>
        <taxon>Mycobacteriaceae</taxon>
        <taxon>Mycobacterium</taxon>
    </lineage>
</organism>
<dbReference type="RefSeq" id="WP_083113775.1">
    <property type="nucleotide sequence ID" value="NZ_JACKTS010000031.1"/>
</dbReference>
<reference evidence="1 2" key="1">
    <citation type="submission" date="2017-02" db="EMBL/GenBank/DDBJ databases">
        <title>The new phylogeny of genus Mycobacterium.</title>
        <authorList>
            <person name="Tortoli E."/>
            <person name="Trovato A."/>
            <person name="Cirillo D.M."/>
        </authorList>
    </citation>
    <scope>NUCLEOTIDE SEQUENCE [LARGE SCALE GENOMIC DNA]</scope>
    <source>
        <strain evidence="1 2">DSM 45057</strain>
    </source>
</reference>
<evidence type="ECO:0000313" key="1">
    <source>
        <dbReference type="EMBL" id="ORA20771.1"/>
    </source>
</evidence>
<dbReference type="AlphaFoldDB" id="A0A1W9ZSK6"/>